<gene>
    <name evidence="1" type="ORF">H8R94_03630</name>
</gene>
<evidence type="ECO:0000313" key="2">
    <source>
        <dbReference type="Proteomes" id="UP000643810"/>
    </source>
</evidence>
<protein>
    <recommendedName>
        <fullName evidence="3">PKD domain-containing protein</fullName>
    </recommendedName>
</protein>
<dbReference type="EMBL" id="JACOPG010000001">
    <property type="protein sequence ID" value="MBC5685715.1"/>
    <property type="molecule type" value="Genomic_DNA"/>
</dbReference>
<accession>A0ABR7GE47</accession>
<dbReference type="RefSeq" id="WP_186853922.1">
    <property type="nucleotide sequence ID" value="NZ_JACOPG010000001.1"/>
</dbReference>
<evidence type="ECO:0000313" key="1">
    <source>
        <dbReference type="EMBL" id="MBC5685715.1"/>
    </source>
</evidence>
<name>A0ABR7GE47_9FIRM</name>
<keyword evidence="2" id="KW-1185">Reference proteome</keyword>
<sequence length="164" mass="18308">MTEIIRNYGRTLLAMVVAGALLTLFFCLSFAGEKGLPRTLGKQMKEKMGQETYGMTTSDQAIRRAKEDSVPTATTQTLLVGKSYQAKDMILARDARGEEASFSILWIEDTDSREVVKAQEDAAGEENYCFERSGIYRAKVMLWDAQGASQNGWIYLRVEEGEQG</sequence>
<dbReference type="Proteomes" id="UP000643810">
    <property type="component" value="Unassembled WGS sequence"/>
</dbReference>
<proteinExistence type="predicted"/>
<evidence type="ECO:0008006" key="3">
    <source>
        <dbReference type="Google" id="ProtNLM"/>
    </source>
</evidence>
<reference evidence="1 2" key="1">
    <citation type="submission" date="2020-08" db="EMBL/GenBank/DDBJ databases">
        <title>Genome public.</title>
        <authorList>
            <person name="Liu C."/>
            <person name="Sun Q."/>
        </authorList>
    </citation>
    <scope>NUCLEOTIDE SEQUENCE [LARGE SCALE GENOMIC DNA]</scope>
    <source>
        <strain evidence="1 2">NSJ-9</strain>
    </source>
</reference>
<comment type="caution">
    <text evidence="1">The sequence shown here is derived from an EMBL/GenBank/DDBJ whole genome shotgun (WGS) entry which is preliminary data.</text>
</comment>
<organism evidence="1 2">
    <name type="scientific">Roseburia lenta</name>
    <dbReference type="NCBI Taxonomy" id="2763061"/>
    <lineage>
        <taxon>Bacteria</taxon>
        <taxon>Bacillati</taxon>
        <taxon>Bacillota</taxon>
        <taxon>Clostridia</taxon>
        <taxon>Lachnospirales</taxon>
        <taxon>Lachnospiraceae</taxon>
        <taxon>Roseburia</taxon>
    </lineage>
</organism>